<dbReference type="EMBL" id="QGKV02001556">
    <property type="protein sequence ID" value="KAF3516682.1"/>
    <property type="molecule type" value="Genomic_DNA"/>
</dbReference>
<protein>
    <recommendedName>
        <fullName evidence="4">RNase H type-1 domain-containing protein</fullName>
    </recommendedName>
</protein>
<feature type="region of interest" description="Disordered" evidence="1">
    <location>
        <begin position="1"/>
        <end position="20"/>
    </location>
</feature>
<proteinExistence type="predicted"/>
<accession>A0ABQ7ARB8</accession>
<organism evidence="2 3">
    <name type="scientific">Brassica cretica</name>
    <name type="common">Mustard</name>
    <dbReference type="NCBI Taxonomy" id="69181"/>
    <lineage>
        <taxon>Eukaryota</taxon>
        <taxon>Viridiplantae</taxon>
        <taxon>Streptophyta</taxon>
        <taxon>Embryophyta</taxon>
        <taxon>Tracheophyta</taxon>
        <taxon>Spermatophyta</taxon>
        <taxon>Magnoliopsida</taxon>
        <taxon>eudicotyledons</taxon>
        <taxon>Gunneridae</taxon>
        <taxon>Pentapetalae</taxon>
        <taxon>rosids</taxon>
        <taxon>malvids</taxon>
        <taxon>Brassicales</taxon>
        <taxon>Brassicaceae</taxon>
        <taxon>Brassiceae</taxon>
        <taxon>Brassica</taxon>
    </lineage>
</organism>
<reference evidence="2 3" key="1">
    <citation type="journal article" date="2020" name="BMC Genomics">
        <title>Intraspecific diversification of the crop wild relative Brassica cretica Lam. using demographic model selection.</title>
        <authorList>
            <person name="Kioukis A."/>
            <person name="Michalopoulou V.A."/>
            <person name="Briers L."/>
            <person name="Pirintsos S."/>
            <person name="Studholme D.J."/>
            <person name="Pavlidis P."/>
            <person name="Sarris P.F."/>
        </authorList>
    </citation>
    <scope>NUCLEOTIDE SEQUENCE [LARGE SCALE GENOMIC DNA]</scope>
    <source>
        <strain evidence="3">cv. PFS-1207/04</strain>
    </source>
</reference>
<sequence>MKEQVSRPHRPVAQPQTPADAVTVRTDAAWIPVRNLAGLGWVVFSSPCFIPHKKHMDYVTSPLMAEGLALREAVRLSPLMAEGLALREAVRLCVLDNMDRQFRV</sequence>
<evidence type="ECO:0000313" key="2">
    <source>
        <dbReference type="EMBL" id="KAF3516682.1"/>
    </source>
</evidence>
<keyword evidence="3" id="KW-1185">Reference proteome</keyword>
<evidence type="ECO:0000313" key="3">
    <source>
        <dbReference type="Proteomes" id="UP000266723"/>
    </source>
</evidence>
<comment type="caution">
    <text evidence="2">The sequence shown here is derived from an EMBL/GenBank/DDBJ whole genome shotgun (WGS) entry which is preliminary data.</text>
</comment>
<evidence type="ECO:0008006" key="4">
    <source>
        <dbReference type="Google" id="ProtNLM"/>
    </source>
</evidence>
<name>A0ABQ7ARB8_BRACR</name>
<dbReference type="Proteomes" id="UP000266723">
    <property type="component" value="Unassembled WGS sequence"/>
</dbReference>
<evidence type="ECO:0000256" key="1">
    <source>
        <dbReference type="SAM" id="MobiDB-lite"/>
    </source>
</evidence>
<gene>
    <name evidence="2" type="ORF">DY000_02062106</name>
</gene>